<comment type="caution">
    <text evidence="1">The sequence shown here is derived from an EMBL/GenBank/DDBJ whole genome shotgun (WGS) entry which is preliminary data.</text>
</comment>
<evidence type="ECO:0000313" key="1">
    <source>
        <dbReference type="EMBL" id="KAK7488568.1"/>
    </source>
</evidence>
<name>A0ABD0KNF8_9CAEN</name>
<organism evidence="1 2">
    <name type="scientific">Batillaria attramentaria</name>
    <dbReference type="NCBI Taxonomy" id="370345"/>
    <lineage>
        <taxon>Eukaryota</taxon>
        <taxon>Metazoa</taxon>
        <taxon>Spiralia</taxon>
        <taxon>Lophotrochozoa</taxon>
        <taxon>Mollusca</taxon>
        <taxon>Gastropoda</taxon>
        <taxon>Caenogastropoda</taxon>
        <taxon>Sorbeoconcha</taxon>
        <taxon>Cerithioidea</taxon>
        <taxon>Batillariidae</taxon>
        <taxon>Batillaria</taxon>
    </lineage>
</organism>
<protein>
    <submittedName>
        <fullName evidence="1">Uncharacterized protein</fullName>
    </submittedName>
</protein>
<proteinExistence type="predicted"/>
<reference evidence="1 2" key="1">
    <citation type="journal article" date="2023" name="Sci. Data">
        <title>Genome assembly of the Korean intertidal mud-creeper Batillaria attramentaria.</title>
        <authorList>
            <person name="Patra A.K."/>
            <person name="Ho P.T."/>
            <person name="Jun S."/>
            <person name="Lee S.J."/>
            <person name="Kim Y."/>
            <person name="Won Y.J."/>
        </authorList>
    </citation>
    <scope>NUCLEOTIDE SEQUENCE [LARGE SCALE GENOMIC DNA]</scope>
    <source>
        <strain evidence="1">Wonlab-2016</strain>
    </source>
</reference>
<sequence>MTIQTYTQLLAFHLPSCLKPTEGAEKKVVYTSGCSPHVTPVSEPSMKKTKGGVPPLSIHISQALFVESPTMGKWGGMSAHPSWGFVQMVRGTYDALSPTIARWPVHHQVFLTTHKARPPM</sequence>
<dbReference type="Proteomes" id="UP001519460">
    <property type="component" value="Unassembled WGS sequence"/>
</dbReference>
<accession>A0ABD0KNF8</accession>
<dbReference type="AlphaFoldDB" id="A0ABD0KNF8"/>
<gene>
    <name evidence="1" type="ORF">BaRGS_00020185</name>
</gene>
<keyword evidence="2" id="KW-1185">Reference proteome</keyword>
<evidence type="ECO:0000313" key="2">
    <source>
        <dbReference type="Proteomes" id="UP001519460"/>
    </source>
</evidence>
<dbReference type="EMBL" id="JACVVK020000149">
    <property type="protein sequence ID" value="KAK7488568.1"/>
    <property type="molecule type" value="Genomic_DNA"/>
</dbReference>